<keyword evidence="6" id="KW-0482">Metalloprotease</keyword>
<keyword evidence="9" id="KW-1185">Reference proteome</keyword>
<dbReference type="GO" id="GO:0046872">
    <property type="term" value="F:metal ion binding"/>
    <property type="evidence" value="ECO:0007669"/>
    <property type="project" value="UniProtKB-KW"/>
</dbReference>
<dbReference type="RefSeq" id="WP_109645236.1">
    <property type="nucleotide sequence ID" value="NZ_QGGB01000003.1"/>
</dbReference>
<evidence type="ECO:0000256" key="1">
    <source>
        <dbReference type="ARBA" id="ARBA00001947"/>
    </source>
</evidence>
<evidence type="ECO:0000256" key="2">
    <source>
        <dbReference type="ARBA" id="ARBA00022670"/>
    </source>
</evidence>
<reference evidence="8 9" key="1">
    <citation type="submission" date="2018-05" db="EMBL/GenBank/DDBJ databases">
        <title>Rhodohalobacter halophilus gen. nov., sp. nov., a moderately halophilic member of the family Balneolaceae.</title>
        <authorList>
            <person name="Liu Z.-W."/>
        </authorList>
    </citation>
    <scope>NUCLEOTIDE SEQUENCE [LARGE SCALE GENOMIC DNA]</scope>
    <source>
        <strain evidence="8 9">8A47</strain>
    </source>
</reference>
<dbReference type="Gene3D" id="3.10.450.350">
    <property type="match status" value="1"/>
</dbReference>
<evidence type="ECO:0000256" key="3">
    <source>
        <dbReference type="ARBA" id="ARBA00022723"/>
    </source>
</evidence>
<dbReference type="Gene3D" id="2.70.70.10">
    <property type="entry name" value="Glucose Permease (Domain IIA)"/>
    <property type="match status" value="1"/>
</dbReference>
<accession>A0A316TUG5</accession>
<keyword evidence="5" id="KW-0862">Zinc</keyword>
<evidence type="ECO:0000256" key="5">
    <source>
        <dbReference type="ARBA" id="ARBA00022833"/>
    </source>
</evidence>
<dbReference type="InterPro" id="IPR018392">
    <property type="entry name" value="LysM"/>
</dbReference>
<dbReference type="EMBL" id="QGGB01000003">
    <property type="protein sequence ID" value="PWN07488.1"/>
    <property type="molecule type" value="Genomic_DNA"/>
</dbReference>
<dbReference type="GO" id="GO:0006508">
    <property type="term" value="P:proteolysis"/>
    <property type="evidence" value="ECO:0007669"/>
    <property type="project" value="UniProtKB-KW"/>
</dbReference>
<keyword evidence="2" id="KW-0645">Protease</keyword>
<dbReference type="Proteomes" id="UP000245533">
    <property type="component" value="Unassembled WGS sequence"/>
</dbReference>
<organism evidence="8 9">
    <name type="scientific">Rhodohalobacter mucosus</name>
    <dbReference type="NCBI Taxonomy" id="2079485"/>
    <lineage>
        <taxon>Bacteria</taxon>
        <taxon>Pseudomonadati</taxon>
        <taxon>Balneolota</taxon>
        <taxon>Balneolia</taxon>
        <taxon>Balneolales</taxon>
        <taxon>Balneolaceae</taxon>
        <taxon>Rhodohalobacter</taxon>
    </lineage>
</organism>
<dbReference type="SUPFAM" id="SSF51261">
    <property type="entry name" value="Duplicated hybrid motif"/>
    <property type="match status" value="1"/>
</dbReference>
<dbReference type="InterPro" id="IPR016047">
    <property type="entry name" value="M23ase_b-sheet_dom"/>
</dbReference>
<comment type="caution">
    <text evidence="8">The sequence shown here is derived from an EMBL/GenBank/DDBJ whole genome shotgun (WGS) entry which is preliminary data.</text>
</comment>
<comment type="cofactor">
    <cofactor evidence="1">
        <name>Zn(2+)</name>
        <dbReference type="ChEBI" id="CHEBI:29105"/>
    </cofactor>
</comment>
<evidence type="ECO:0000259" key="7">
    <source>
        <dbReference type="PROSITE" id="PS51782"/>
    </source>
</evidence>
<keyword evidence="4" id="KW-0378">Hydrolase</keyword>
<dbReference type="InterPro" id="IPR011055">
    <property type="entry name" value="Dup_hybrid_motif"/>
</dbReference>
<dbReference type="InterPro" id="IPR050570">
    <property type="entry name" value="Cell_wall_metabolism_enzyme"/>
</dbReference>
<evidence type="ECO:0000313" key="8">
    <source>
        <dbReference type="EMBL" id="PWN07488.1"/>
    </source>
</evidence>
<gene>
    <name evidence="8" type="ORF">DDZ15_04295</name>
</gene>
<evidence type="ECO:0000256" key="6">
    <source>
        <dbReference type="ARBA" id="ARBA00023049"/>
    </source>
</evidence>
<protein>
    <recommendedName>
        <fullName evidence="7">LysM domain-containing protein</fullName>
    </recommendedName>
</protein>
<dbReference type="OrthoDB" id="9810477at2"/>
<keyword evidence="3" id="KW-0479">Metal-binding</keyword>
<dbReference type="CDD" id="cd12797">
    <property type="entry name" value="M23_peptidase"/>
    <property type="match status" value="1"/>
</dbReference>
<evidence type="ECO:0000313" key="9">
    <source>
        <dbReference type="Proteomes" id="UP000245533"/>
    </source>
</evidence>
<dbReference type="GO" id="GO:0004222">
    <property type="term" value="F:metalloendopeptidase activity"/>
    <property type="evidence" value="ECO:0007669"/>
    <property type="project" value="TreeGrafter"/>
</dbReference>
<name>A0A316TUG5_9BACT</name>
<dbReference type="PANTHER" id="PTHR21666:SF288">
    <property type="entry name" value="CELL DIVISION PROTEIN YTFB"/>
    <property type="match status" value="1"/>
</dbReference>
<dbReference type="PROSITE" id="PS51782">
    <property type="entry name" value="LYSM"/>
    <property type="match status" value="1"/>
</dbReference>
<evidence type="ECO:0000256" key="4">
    <source>
        <dbReference type="ARBA" id="ARBA00022801"/>
    </source>
</evidence>
<dbReference type="AlphaFoldDB" id="A0A316TUG5"/>
<dbReference type="Pfam" id="PF01551">
    <property type="entry name" value="Peptidase_M23"/>
    <property type="match status" value="1"/>
</dbReference>
<proteinExistence type="predicted"/>
<feature type="domain" description="LysM" evidence="7">
    <location>
        <begin position="65"/>
        <end position="113"/>
    </location>
</feature>
<sequence length="428" mass="48773">MHKTVPIALFGFAVLIAAALFGLSPESSNEDTNATELINVNSLVEIPPSPSVDQFGFVVGEWEVTEDIIRRNESLYIILSRFNVSPQKIYQIQQEASGRVNFNRLIPGQSYRIYSKQDEPRAFVWHYSNTDYVTIRWDQDDVHVEENRLPIEHREERTAAIIETSLYDAVDDQNASQLLGYKLSEIFGWEVDFFSLQRGDHFKAVYDNRYANGRFIGLGDIKVAEFQHRGDVFRAYFFDNGERAGYFDKNGNSLQKKLLKAPFRYSQRISSGFTRNRFHPILRQNRPHYGTDYAAPTGTPVIAVGDGVIIEAQRRGGNGNIVQIRHNSTYTTAYLHLNGFASGIRRGVEVKQGDVIGYVGQTGLATGPHLCYRMYVNDRPVNSQRIDLPASESLETDYMSQFLGEVYRLDMLLDDVNLEQRQNLALQD</sequence>
<dbReference type="PANTHER" id="PTHR21666">
    <property type="entry name" value="PEPTIDASE-RELATED"/>
    <property type="match status" value="1"/>
</dbReference>